<name>A0A485L0G8_9STRA</name>
<dbReference type="EMBL" id="VJMH01005503">
    <property type="protein sequence ID" value="KAF0695134.1"/>
    <property type="molecule type" value="Genomic_DNA"/>
</dbReference>
<dbReference type="Gene3D" id="1.20.1250.20">
    <property type="entry name" value="MFS general substrate transporter like domains"/>
    <property type="match status" value="2"/>
</dbReference>
<feature type="transmembrane region" description="Helical" evidence="6">
    <location>
        <begin position="377"/>
        <end position="402"/>
    </location>
</feature>
<feature type="transmembrane region" description="Helical" evidence="6">
    <location>
        <begin position="12"/>
        <end position="28"/>
    </location>
</feature>
<dbReference type="PANTHER" id="PTHR19444">
    <property type="entry name" value="UNC-93 RELATED"/>
    <property type="match status" value="1"/>
</dbReference>
<evidence type="ECO:0000313" key="9">
    <source>
        <dbReference type="Proteomes" id="UP000332933"/>
    </source>
</evidence>
<dbReference type="AlphaFoldDB" id="A0A485L0G8"/>
<dbReference type="OrthoDB" id="65530at2759"/>
<dbReference type="InterPro" id="IPR036259">
    <property type="entry name" value="MFS_trans_sf"/>
</dbReference>
<evidence type="ECO:0000256" key="1">
    <source>
        <dbReference type="ARBA" id="ARBA00004141"/>
    </source>
</evidence>
<gene>
    <name evidence="8" type="primary">Aste57867_14031</name>
    <name evidence="7" type="ORF">As57867_013980</name>
    <name evidence="8" type="ORF">ASTE57867_14031</name>
</gene>
<evidence type="ECO:0000313" key="8">
    <source>
        <dbReference type="EMBL" id="VFT90861.1"/>
    </source>
</evidence>
<dbReference type="Pfam" id="PF05978">
    <property type="entry name" value="UNC-93"/>
    <property type="match status" value="1"/>
</dbReference>
<dbReference type="Proteomes" id="UP000332933">
    <property type="component" value="Unassembled WGS sequence"/>
</dbReference>
<dbReference type="PANTHER" id="PTHR19444:SF13">
    <property type="entry name" value="PROTEIN UNC-93 HOMOLOG A"/>
    <property type="match status" value="1"/>
</dbReference>
<keyword evidence="3 6" id="KW-0812">Transmembrane</keyword>
<keyword evidence="9" id="KW-1185">Reference proteome</keyword>
<feature type="transmembrane region" description="Helical" evidence="6">
    <location>
        <begin position="139"/>
        <end position="161"/>
    </location>
</feature>
<evidence type="ECO:0000256" key="2">
    <source>
        <dbReference type="ARBA" id="ARBA00009172"/>
    </source>
</evidence>
<dbReference type="InterPro" id="IPR010291">
    <property type="entry name" value="Ion_channel_UNC-93"/>
</dbReference>
<comment type="similarity">
    <text evidence="2">Belongs to the unc-93 family.</text>
</comment>
<organism evidence="8 9">
    <name type="scientific">Aphanomyces stellatus</name>
    <dbReference type="NCBI Taxonomy" id="120398"/>
    <lineage>
        <taxon>Eukaryota</taxon>
        <taxon>Sar</taxon>
        <taxon>Stramenopiles</taxon>
        <taxon>Oomycota</taxon>
        <taxon>Saprolegniomycetes</taxon>
        <taxon>Saprolegniales</taxon>
        <taxon>Verrucalvaceae</taxon>
        <taxon>Aphanomyces</taxon>
    </lineage>
</organism>
<feature type="transmembrane region" description="Helical" evidence="6">
    <location>
        <begin position="456"/>
        <end position="483"/>
    </location>
</feature>
<evidence type="ECO:0000256" key="5">
    <source>
        <dbReference type="ARBA" id="ARBA00023136"/>
    </source>
</evidence>
<feature type="transmembrane region" description="Helical" evidence="6">
    <location>
        <begin position="314"/>
        <end position="336"/>
    </location>
</feature>
<feature type="transmembrane region" description="Helical" evidence="6">
    <location>
        <begin position="181"/>
        <end position="199"/>
    </location>
</feature>
<reference evidence="8 9" key="1">
    <citation type="submission" date="2019-03" db="EMBL/GenBank/DDBJ databases">
        <authorList>
            <person name="Gaulin E."/>
            <person name="Dumas B."/>
        </authorList>
    </citation>
    <scope>NUCLEOTIDE SEQUENCE [LARGE SCALE GENOMIC DNA]</scope>
    <source>
        <strain evidence="8">CBS 568.67</strain>
    </source>
</reference>
<sequence length="505" mass="54883">MDDARACTRTAIILSVSFLLIFTSYNGIENLETSIIRGECHNCLSGLLDGICQSGTTCQAKVKFSCDEACVAPFHECKSLLGSTILGVIYLAFMLNAFLGPLLPNYFGTKRSMVGGSVSYAIFAFANLAVSWTPGSLNFHWGLMIPVALLLGISASVMWIAQASYLTQVSVVYSKFKQESIVSSMGMFNGIFFAIYKASRVTGNLISSLVLGYLGWPTTTLFTIYSCLGLTGTALLCVLPSLPHHAASPSRLSSSLMATPDAQPPAARSGVSFRALWALATDTRMLALAPVFVLNGLQQGFATSEFTSNFIRESLGSASIGYVMAVFGVVNVLASYTFGKLADKFDPLIGHAVGYGSLLTAYALCYALPVSKCDDKWVLVVAIAVLLSLGDAASTTLAKVVLGQEFPMDSVHAFSVFTVYQSGTVSASFFLLHYLRYVHHCHRHLFGKWMWYPSSTYYYCSFHGRLAVLITMTLVASAAYILYTKRFRRVVKDMPMSIQDELFGE</sequence>
<dbReference type="SUPFAM" id="SSF103473">
    <property type="entry name" value="MFS general substrate transporter"/>
    <property type="match status" value="1"/>
</dbReference>
<accession>A0A485L0G8</accession>
<proteinExistence type="inferred from homology"/>
<feature type="transmembrane region" description="Helical" evidence="6">
    <location>
        <begin position="114"/>
        <end position="133"/>
    </location>
</feature>
<keyword evidence="4 6" id="KW-1133">Transmembrane helix</keyword>
<feature type="transmembrane region" description="Helical" evidence="6">
    <location>
        <begin position="219"/>
        <end position="242"/>
    </location>
</feature>
<dbReference type="InterPro" id="IPR051951">
    <property type="entry name" value="UNC-93_regulatory"/>
</dbReference>
<protein>
    <submittedName>
        <fullName evidence="8">Aste57867_14031 protein</fullName>
    </submittedName>
</protein>
<feature type="transmembrane region" description="Helical" evidence="6">
    <location>
        <begin position="348"/>
        <end position="371"/>
    </location>
</feature>
<evidence type="ECO:0000256" key="4">
    <source>
        <dbReference type="ARBA" id="ARBA00022989"/>
    </source>
</evidence>
<dbReference type="EMBL" id="CAADRA010005524">
    <property type="protein sequence ID" value="VFT90861.1"/>
    <property type="molecule type" value="Genomic_DNA"/>
</dbReference>
<evidence type="ECO:0000313" key="7">
    <source>
        <dbReference type="EMBL" id="KAF0695134.1"/>
    </source>
</evidence>
<feature type="transmembrane region" description="Helical" evidence="6">
    <location>
        <begin position="80"/>
        <end position="102"/>
    </location>
</feature>
<feature type="transmembrane region" description="Helical" evidence="6">
    <location>
        <begin position="414"/>
        <end position="436"/>
    </location>
</feature>
<dbReference type="GO" id="GO:0016020">
    <property type="term" value="C:membrane"/>
    <property type="evidence" value="ECO:0007669"/>
    <property type="project" value="UniProtKB-SubCell"/>
</dbReference>
<evidence type="ECO:0000256" key="3">
    <source>
        <dbReference type="ARBA" id="ARBA00022692"/>
    </source>
</evidence>
<keyword evidence="5 6" id="KW-0472">Membrane</keyword>
<evidence type="ECO:0000256" key="6">
    <source>
        <dbReference type="SAM" id="Phobius"/>
    </source>
</evidence>
<reference evidence="7" key="2">
    <citation type="submission" date="2019-06" db="EMBL/GenBank/DDBJ databases">
        <title>Genomics analysis of Aphanomyces spp. identifies a new class of oomycete effector associated with host adaptation.</title>
        <authorList>
            <person name="Gaulin E."/>
        </authorList>
    </citation>
    <scope>NUCLEOTIDE SEQUENCE</scope>
    <source>
        <strain evidence="7">CBS 578.67</strain>
    </source>
</reference>
<comment type="subcellular location">
    <subcellularLocation>
        <location evidence="1">Membrane</location>
        <topology evidence="1">Multi-pass membrane protein</topology>
    </subcellularLocation>
</comment>